<feature type="domain" description="G-protein coupled receptors family 2 profile 1" evidence="2">
    <location>
        <begin position="46"/>
        <end position="132"/>
    </location>
</feature>
<accession>A0A3M7P2F8</accession>
<dbReference type="GO" id="GO:0005886">
    <property type="term" value="C:plasma membrane"/>
    <property type="evidence" value="ECO:0007669"/>
    <property type="project" value="TreeGrafter"/>
</dbReference>
<organism evidence="3 4">
    <name type="scientific">Brachionus plicatilis</name>
    <name type="common">Marine rotifer</name>
    <name type="synonym">Brachionus muelleri</name>
    <dbReference type="NCBI Taxonomy" id="10195"/>
    <lineage>
        <taxon>Eukaryota</taxon>
        <taxon>Metazoa</taxon>
        <taxon>Spiralia</taxon>
        <taxon>Gnathifera</taxon>
        <taxon>Rotifera</taxon>
        <taxon>Eurotatoria</taxon>
        <taxon>Monogononta</taxon>
        <taxon>Pseudotrocha</taxon>
        <taxon>Ploima</taxon>
        <taxon>Brachionidae</taxon>
        <taxon>Brachionus</taxon>
    </lineage>
</organism>
<feature type="chain" id="PRO_5018218566" evidence="1">
    <location>
        <begin position="21"/>
        <end position="147"/>
    </location>
</feature>
<feature type="signal peptide" evidence="1">
    <location>
        <begin position="1"/>
        <end position="20"/>
    </location>
</feature>
<dbReference type="GO" id="GO:0007188">
    <property type="term" value="P:adenylate cyclase-modulating G protein-coupled receptor signaling pathway"/>
    <property type="evidence" value="ECO:0007669"/>
    <property type="project" value="TreeGrafter"/>
</dbReference>
<dbReference type="Gene3D" id="4.10.1240.10">
    <property type="entry name" value="GPCR, family 2, extracellular hormone receptor domain"/>
    <property type="match status" value="1"/>
</dbReference>
<keyword evidence="3" id="KW-0675">Receptor</keyword>
<evidence type="ECO:0000313" key="3">
    <source>
        <dbReference type="EMBL" id="RMZ93285.1"/>
    </source>
</evidence>
<name>A0A3M7P2F8_BRAPC</name>
<evidence type="ECO:0000256" key="1">
    <source>
        <dbReference type="SAM" id="SignalP"/>
    </source>
</evidence>
<gene>
    <name evidence="3" type="ORF">BpHYR1_023086</name>
</gene>
<keyword evidence="4" id="KW-1185">Reference proteome</keyword>
<sequence length="147" mass="17342">MKYELIYFLLLIIFPSNSLNETYHYHSRVDNMTLCIKPHLVKIGPEEQNLLIKNELKKCISTMNDPEKCPIKWDTVMCWPETNVNETVGLPCANYVNKFNKKHKAYIHCRYNSTLNRAEWTKTNYSKCLTYEETDFCNTTTCSLELN</sequence>
<dbReference type="EMBL" id="REGN01013925">
    <property type="protein sequence ID" value="RMZ93285.1"/>
    <property type="molecule type" value="Genomic_DNA"/>
</dbReference>
<dbReference type="InterPro" id="IPR001879">
    <property type="entry name" value="GPCR_2_extracellular_dom"/>
</dbReference>
<dbReference type="PANTHER" id="PTHR45620:SF1">
    <property type="entry name" value="G-PROTEIN COUPLED RECEPTORS FAMILY 2 PROFILE 2 DOMAIN-CONTAINING PROTEIN"/>
    <property type="match status" value="1"/>
</dbReference>
<dbReference type="GO" id="GO:0017046">
    <property type="term" value="F:peptide hormone binding"/>
    <property type="evidence" value="ECO:0007669"/>
    <property type="project" value="TreeGrafter"/>
</dbReference>
<dbReference type="GO" id="GO:0008528">
    <property type="term" value="F:G protein-coupled peptide receptor activity"/>
    <property type="evidence" value="ECO:0007669"/>
    <property type="project" value="TreeGrafter"/>
</dbReference>
<evidence type="ECO:0000259" key="2">
    <source>
        <dbReference type="PROSITE" id="PS50227"/>
    </source>
</evidence>
<proteinExistence type="predicted"/>
<dbReference type="OrthoDB" id="16753at2759"/>
<protein>
    <submittedName>
        <fullName evidence="3">Parathyroid hormone 2 receptor</fullName>
    </submittedName>
</protein>
<dbReference type="PANTHER" id="PTHR45620">
    <property type="entry name" value="PDF RECEPTOR-LIKE PROTEIN-RELATED"/>
    <property type="match status" value="1"/>
</dbReference>
<evidence type="ECO:0000313" key="4">
    <source>
        <dbReference type="Proteomes" id="UP000276133"/>
    </source>
</evidence>
<dbReference type="SMART" id="SM00008">
    <property type="entry name" value="HormR"/>
    <property type="match status" value="1"/>
</dbReference>
<dbReference type="Proteomes" id="UP000276133">
    <property type="component" value="Unassembled WGS sequence"/>
</dbReference>
<dbReference type="InterPro" id="IPR036445">
    <property type="entry name" value="GPCR_2_extracell_dom_sf"/>
</dbReference>
<dbReference type="PROSITE" id="PS50227">
    <property type="entry name" value="G_PROTEIN_RECEP_F2_3"/>
    <property type="match status" value="1"/>
</dbReference>
<comment type="caution">
    <text evidence="3">The sequence shown here is derived from an EMBL/GenBank/DDBJ whole genome shotgun (WGS) entry which is preliminary data.</text>
</comment>
<dbReference type="InterPro" id="IPR050332">
    <property type="entry name" value="GPCR_2"/>
</dbReference>
<dbReference type="AlphaFoldDB" id="A0A3M7P2F8"/>
<dbReference type="SUPFAM" id="SSF111418">
    <property type="entry name" value="Hormone receptor domain"/>
    <property type="match status" value="1"/>
</dbReference>
<dbReference type="Pfam" id="PF02793">
    <property type="entry name" value="HRM"/>
    <property type="match status" value="1"/>
</dbReference>
<reference evidence="3 4" key="1">
    <citation type="journal article" date="2018" name="Sci. Rep.">
        <title>Genomic signatures of local adaptation to the degree of environmental predictability in rotifers.</title>
        <authorList>
            <person name="Franch-Gras L."/>
            <person name="Hahn C."/>
            <person name="Garcia-Roger E.M."/>
            <person name="Carmona M.J."/>
            <person name="Serra M."/>
            <person name="Gomez A."/>
        </authorList>
    </citation>
    <scope>NUCLEOTIDE SEQUENCE [LARGE SCALE GENOMIC DNA]</scope>
    <source>
        <strain evidence="3">HYR1</strain>
    </source>
</reference>
<dbReference type="STRING" id="10195.A0A3M7P2F8"/>
<keyword evidence="1" id="KW-0732">Signal</keyword>